<organism evidence="1 2">
    <name type="scientific">Microbacterium aurantiacum</name>
    <dbReference type="NCBI Taxonomy" id="162393"/>
    <lineage>
        <taxon>Bacteria</taxon>
        <taxon>Bacillati</taxon>
        <taxon>Actinomycetota</taxon>
        <taxon>Actinomycetes</taxon>
        <taxon>Micrococcales</taxon>
        <taxon>Microbacteriaceae</taxon>
        <taxon>Microbacterium</taxon>
    </lineage>
</organism>
<dbReference type="Proteomes" id="UP001172731">
    <property type="component" value="Unassembled WGS sequence"/>
</dbReference>
<proteinExistence type="predicted"/>
<dbReference type="EMBL" id="JAHWXI010000010">
    <property type="protein sequence ID" value="MDN4464720.1"/>
    <property type="molecule type" value="Genomic_DNA"/>
</dbReference>
<protein>
    <submittedName>
        <fullName evidence="1">Uncharacterized protein</fullName>
    </submittedName>
</protein>
<sequence length="164" mass="17415">MLAALTAKTADDLALQAREWEKVRALLDAGRYLPHIVADADRVRLAAILDNLETMPEVLEDSAGATIVESIHGAVWDRLVQVDDAAKAVAAAEDAAAPITAWRAILTGVAETGEVPFEGLTLLHRAEPEAYDLLLDGDALAAPGTTYGAIPRLVESLERTTVHA</sequence>
<dbReference type="RefSeq" id="WP_301134288.1">
    <property type="nucleotide sequence ID" value="NZ_BAAAUQ010000035.1"/>
</dbReference>
<name>A0ABT8FU33_9MICO</name>
<accession>A0ABT8FU33</accession>
<reference evidence="1" key="1">
    <citation type="submission" date="2021-06" db="EMBL/GenBank/DDBJ databases">
        <title>Genome-based taxonomic framework of Microbacterium strains isolated from marine environment, the description of four new species and reclassification of four preexisting species.</title>
        <authorList>
            <person name="Lee S.D."/>
            <person name="Kim S.-M."/>
            <person name="Byeon Y.-S."/>
            <person name="Yang H.L."/>
            <person name="Kim I.S."/>
        </authorList>
    </citation>
    <scope>NUCLEOTIDE SEQUENCE</scope>
    <source>
        <strain evidence="1">KACC 20510</strain>
    </source>
</reference>
<keyword evidence="2" id="KW-1185">Reference proteome</keyword>
<gene>
    <name evidence="1" type="ORF">KZC48_09955</name>
</gene>
<comment type="caution">
    <text evidence="1">The sequence shown here is derived from an EMBL/GenBank/DDBJ whole genome shotgun (WGS) entry which is preliminary data.</text>
</comment>
<evidence type="ECO:0000313" key="1">
    <source>
        <dbReference type="EMBL" id="MDN4464720.1"/>
    </source>
</evidence>
<evidence type="ECO:0000313" key="2">
    <source>
        <dbReference type="Proteomes" id="UP001172731"/>
    </source>
</evidence>